<dbReference type="OrthoDB" id="4062651at2759"/>
<keyword evidence="4" id="KW-0418">Kinase</keyword>
<evidence type="ECO:0000256" key="1">
    <source>
        <dbReference type="ARBA" id="ARBA00022741"/>
    </source>
</evidence>
<dbReference type="InterPro" id="IPR000719">
    <property type="entry name" value="Prot_kinase_dom"/>
</dbReference>
<protein>
    <submittedName>
        <fullName evidence="6">Kinase-like protein</fullName>
    </submittedName>
</protein>
<dbReference type="PANTHER" id="PTHR44329:SF289">
    <property type="entry name" value="SERINE_THREONINE-PROTEIN KINASE VIK"/>
    <property type="match status" value="1"/>
</dbReference>
<name>A0A166GUA9_9AGAM</name>
<evidence type="ECO:0000313" key="6">
    <source>
        <dbReference type="EMBL" id="KZP18173.1"/>
    </source>
</evidence>
<dbReference type="SUPFAM" id="SSF56112">
    <property type="entry name" value="Protein kinase-like (PK-like)"/>
    <property type="match status" value="1"/>
</dbReference>
<comment type="similarity">
    <text evidence="4">Belongs to the protein kinase superfamily.</text>
</comment>
<dbReference type="PROSITE" id="PS00107">
    <property type="entry name" value="PROTEIN_KINASE_ATP"/>
    <property type="match status" value="1"/>
</dbReference>
<keyword evidence="2 3" id="KW-0067">ATP-binding</keyword>
<dbReference type="GO" id="GO:0004674">
    <property type="term" value="F:protein serine/threonine kinase activity"/>
    <property type="evidence" value="ECO:0007669"/>
    <property type="project" value="UniProtKB-KW"/>
</dbReference>
<keyword evidence="1 3" id="KW-0547">Nucleotide-binding</keyword>
<dbReference type="Pfam" id="PF00069">
    <property type="entry name" value="Pkinase"/>
    <property type="match status" value="1"/>
</dbReference>
<dbReference type="PIRSF" id="PIRSF000654">
    <property type="entry name" value="Integrin-linked_kinase"/>
    <property type="match status" value="1"/>
</dbReference>
<dbReference type="Gene3D" id="1.10.510.10">
    <property type="entry name" value="Transferase(Phosphotransferase) domain 1"/>
    <property type="match status" value="1"/>
</dbReference>
<keyword evidence="4" id="KW-0723">Serine/threonine-protein kinase</keyword>
<dbReference type="SMART" id="SM00220">
    <property type="entry name" value="S_TKc"/>
    <property type="match status" value="1"/>
</dbReference>
<evidence type="ECO:0000256" key="3">
    <source>
        <dbReference type="PROSITE-ProRule" id="PRU10141"/>
    </source>
</evidence>
<dbReference type="GO" id="GO:0005524">
    <property type="term" value="F:ATP binding"/>
    <property type="evidence" value="ECO:0007669"/>
    <property type="project" value="UniProtKB-UniRule"/>
</dbReference>
<evidence type="ECO:0000259" key="5">
    <source>
        <dbReference type="PROSITE" id="PS50011"/>
    </source>
</evidence>
<dbReference type="Proteomes" id="UP000076532">
    <property type="component" value="Unassembled WGS sequence"/>
</dbReference>
<accession>A0A166GUA9</accession>
<evidence type="ECO:0000313" key="7">
    <source>
        <dbReference type="Proteomes" id="UP000076532"/>
    </source>
</evidence>
<sequence length="307" mass="35150">MQPYAPSSRRRHIRDEVNSDQMARLDMTRHIEFQRHRSNLIGEGSYGQVYKAWYTRSNGQKVLVAVKVLMSSQQTKAKVEERLIREVITWKKVSTQEEVADFMGIYRAPNEVPYLVMPYYRNNDLLKYMATRHPSERLSRAKEIARGLDLLHGNNVIHGDLKPENILVSDAGRAQIADFGVSVIPEYQGFTTFSGKNVRHSAPELILLAASAPVKPTKPSDIYSLGILFLQLFDGRTDCVPYNHVPISGRDPMDIELLKRIHRGDRPKRENHRSISDNMWAIIAQCWAADPYARPPISQVRSWLSRA</sequence>
<dbReference type="EMBL" id="KV417575">
    <property type="protein sequence ID" value="KZP18173.1"/>
    <property type="molecule type" value="Genomic_DNA"/>
</dbReference>
<dbReference type="InterPro" id="IPR008271">
    <property type="entry name" value="Ser/Thr_kinase_AS"/>
</dbReference>
<feature type="domain" description="Protein kinase" evidence="5">
    <location>
        <begin position="35"/>
        <end position="304"/>
    </location>
</feature>
<dbReference type="STRING" id="436010.A0A166GUA9"/>
<reference evidence="6 7" key="1">
    <citation type="journal article" date="2016" name="Mol. Biol. Evol.">
        <title>Comparative Genomics of Early-Diverging Mushroom-Forming Fungi Provides Insights into the Origins of Lignocellulose Decay Capabilities.</title>
        <authorList>
            <person name="Nagy L.G."/>
            <person name="Riley R."/>
            <person name="Tritt A."/>
            <person name="Adam C."/>
            <person name="Daum C."/>
            <person name="Floudas D."/>
            <person name="Sun H."/>
            <person name="Yadav J.S."/>
            <person name="Pangilinan J."/>
            <person name="Larsson K.H."/>
            <person name="Matsuura K."/>
            <person name="Barry K."/>
            <person name="Labutti K."/>
            <person name="Kuo R."/>
            <person name="Ohm R.A."/>
            <person name="Bhattacharya S.S."/>
            <person name="Shirouzu T."/>
            <person name="Yoshinaga Y."/>
            <person name="Martin F.M."/>
            <person name="Grigoriev I.V."/>
            <person name="Hibbett D.S."/>
        </authorList>
    </citation>
    <scope>NUCLEOTIDE SEQUENCE [LARGE SCALE GENOMIC DNA]</scope>
    <source>
        <strain evidence="6 7">CBS 109695</strain>
    </source>
</reference>
<gene>
    <name evidence="6" type="ORF">FIBSPDRAFT_933634</name>
</gene>
<dbReference type="PANTHER" id="PTHR44329">
    <property type="entry name" value="SERINE/THREONINE-PROTEIN KINASE TNNI3K-RELATED"/>
    <property type="match status" value="1"/>
</dbReference>
<dbReference type="AlphaFoldDB" id="A0A166GUA9"/>
<evidence type="ECO:0000256" key="4">
    <source>
        <dbReference type="RuleBase" id="RU000304"/>
    </source>
</evidence>
<evidence type="ECO:0000256" key="2">
    <source>
        <dbReference type="ARBA" id="ARBA00022840"/>
    </source>
</evidence>
<dbReference type="PROSITE" id="PS00108">
    <property type="entry name" value="PROTEIN_KINASE_ST"/>
    <property type="match status" value="1"/>
</dbReference>
<dbReference type="PROSITE" id="PS50011">
    <property type="entry name" value="PROTEIN_KINASE_DOM"/>
    <property type="match status" value="1"/>
</dbReference>
<dbReference type="InterPro" id="IPR051681">
    <property type="entry name" value="Ser/Thr_Kinases-Pseudokinases"/>
</dbReference>
<keyword evidence="7" id="KW-1185">Reference proteome</keyword>
<dbReference type="InterPro" id="IPR011009">
    <property type="entry name" value="Kinase-like_dom_sf"/>
</dbReference>
<organism evidence="6 7">
    <name type="scientific">Athelia psychrophila</name>
    <dbReference type="NCBI Taxonomy" id="1759441"/>
    <lineage>
        <taxon>Eukaryota</taxon>
        <taxon>Fungi</taxon>
        <taxon>Dikarya</taxon>
        <taxon>Basidiomycota</taxon>
        <taxon>Agaricomycotina</taxon>
        <taxon>Agaricomycetes</taxon>
        <taxon>Agaricomycetidae</taxon>
        <taxon>Atheliales</taxon>
        <taxon>Atheliaceae</taxon>
        <taxon>Athelia</taxon>
    </lineage>
</organism>
<dbReference type="InterPro" id="IPR017441">
    <property type="entry name" value="Protein_kinase_ATP_BS"/>
</dbReference>
<feature type="binding site" evidence="3">
    <location>
        <position position="67"/>
    </location>
    <ligand>
        <name>ATP</name>
        <dbReference type="ChEBI" id="CHEBI:30616"/>
    </ligand>
</feature>
<keyword evidence="4" id="KW-0808">Transferase</keyword>
<proteinExistence type="inferred from homology"/>